<comment type="caution">
    <text evidence="1">The sequence shown here is derived from an EMBL/GenBank/DDBJ whole genome shotgun (WGS) entry which is preliminary data.</text>
</comment>
<dbReference type="EMBL" id="JAHRIQ010048054">
    <property type="protein sequence ID" value="MEQ2236952.1"/>
    <property type="molecule type" value="Genomic_DNA"/>
</dbReference>
<evidence type="ECO:0000313" key="2">
    <source>
        <dbReference type="Proteomes" id="UP001482620"/>
    </source>
</evidence>
<evidence type="ECO:0000313" key="1">
    <source>
        <dbReference type="EMBL" id="MEQ2236952.1"/>
    </source>
</evidence>
<feature type="non-terminal residue" evidence="1">
    <location>
        <position position="1"/>
    </location>
</feature>
<accession>A0ABV0TX78</accession>
<reference evidence="1 2" key="1">
    <citation type="submission" date="2021-06" db="EMBL/GenBank/DDBJ databases">
        <authorList>
            <person name="Palmer J.M."/>
        </authorList>
    </citation>
    <scope>NUCLEOTIDE SEQUENCE [LARGE SCALE GENOMIC DNA]</scope>
    <source>
        <strain evidence="2">if_2019</strain>
        <tissue evidence="1">Muscle</tissue>
    </source>
</reference>
<sequence length="63" mass="7128">KRRERIDLHLKEKALSSRSVLTLDCFEEGGSFRKAAPSPGYRPEIRTAITYPALIAIHLTSFL</sequence>
<keyword evidence="2" id="KW-1185">Reference proteome</keyword>
<gene>
    <name evidence="1" type="ORF">ILYODFUR_017913</name>
</gene>
<name>A0ABV0TX78_9TELE</name>
<organism evidence="1 2">
    <name type="scientific">Ilyodon furcidens</name>
    <name type="common">goldbreast splitfin</name>
    <dbReference type="NCBI Taxonomy" id="33524"/>
    <lineage>
        <taxon>Eukaryota</taxon>
        <taxon>Metazoa</taxon>
        <taxon>Chordata</taxon>
        <taxon>Craniata</taxon>
        <taxon>Vertebrata</taxon>
        <taxon>Euteleostomi</taxon>
        <taxon>Actinopterygii</taxon>
        <taxon>Neopterygii</taxon>
        <taxon>Teleostei</taxon>
        <taxon>Neoteleostei</taxon>
        <taxon>Acanthomorphata</taxon>
        <taxon>Ovalentaria</taxon>
        <taxon>Atherinomorphae</taxon>
        <taxon>Cyprinodontiformes</taxon>
        <taxon>Goodeidae</taxon>
        <taxon>Ilyodon</taxon>
    </lineage>
</organism>
<dbReference type="Proteomes" id="UP001482620">
    <property type="component" value="Unassembled WGS sequence"/>
</dbReference>
<proteinExistence type="predicted"/>
<protein>
    <submittedName>
        <fullName evidence="1">Uncharacterized protein</fullName>
    </submittedName>
</protein>